<keyword evidence="1" id="KW-1133">Transmembrane helix</keyword>
<keyword evidence="1" id="KW-0812">Transmembrane</keyword>
<feature type="transmembrane region" description="Helical" evidence="1">
    <location>
        <begin position="91"/>
        <end position="110"/>
    </location>
</feature>
<feature type="transmembrane region" description="Helical" evidence="1">
    <location>
        <begin position="223"/>
        <end position="253"/>
    </location>
</feature>
<evidence type="ECO:0000313" key="3">
    <source>
        <dbReference type="EMBL" id="MDP9961111.1"/>
    </source>
</evidence>
<dbReference type="Proteomes" id="UP001235513">
    <property type="component" value="Unassembled WGS sequence"/>
</dbReference>
<dbReference type="Pfam" id="PF26626">
    <property type="entry name" value="DUF8201"/>
    <property type="match status" value="1"/>
</dbReference>
<feature type="transmembrane region" description="Helical" evidence="1">
    <location>
        <begin position="390"/>
        <end position="406"/>
    </location>
</feature>
<protein>
    <recommendedName>
        <fullName evidence="2">DUF8201 domain-containing protein</fullName>
    </recommendedName>
</protein>
<gene>
    <name evidence="3" type="ORF">J2T04_003009</name>
</gene>
<feature type="domain" description="DUF8201" evidence="2">
    <location>
        <begin position="1"/>
        <end position="396"/>
    </location>
</feature>
<dbReference type="EMBL" id="JAUSRL010000005">
    <property type="protein sequence ID" value="MDP9961111.1"/>
    <property type="molecule type" value="Genomic_DNA"/>
</dbReference>
<comment type="caution">
    <text evidence="3">The sequence shown here is derived from an EMBL/GenBank/DDBJ whole genome shotgun (WGS) entry which is preliminary data.</text>
</comment>
<evidence type="ECO:0000259" key="2">
    <source>
        <dbReference type="Pfam" id="PF26626"/>
    </source>
</evidence>
<evidence type="ECO:0000313" key="4">
    <source>
        <dbReference type="Proteomes" id="UP001235513"/>
    </source>
</evidence>
<feature type="transmembrane region" description="Helical" evidence="1">
    <location>
        <begin position="366"/>
        <end position="384"/>
    </location>
</feature>
<dbReference type="InterPro" id="IPR058514">
    <property type="entry name" value="DUF8201"/>
</dbReference>
<keyword evidence="1" id="KW-0472">Membrane</keyword>
<feature type="transmembrane region" description="Helical" evidence="1">
    <location>
        <begin position="159"/>
        <end position="177"/>
    </location>
</feature>
<feature type="transmembrane region" description="Helical" evidence="1">
    <location>
        <begin position="344"/>
        <end position="361"/>
    </location>
</feature>
<reference evidence="3 4" key="1">
    <citation type="submission" date="2023-07" db="EMBL/GenBank/DDBJ databases">
        <title>Sorghum-associated microbial communities from plants grown in Nebraska, USA.</title>
        <authorList>
            <person name="Schachtman D."/>
        </authorList>
    </citation>
    <scope>NUCLEOTIDE SEQUENCE [LARGE SCALE GENOMIC DNA]</scope>
    <source>
        <strain evidence="3 4">CC351</strain>
    </source>
</reference>
<feature type="transmembrane region" description="Helical" evidence="1">
    <location>
        <begin position="260"/>
        <end position="283"/>
    </location>
</feature>
<sequence>MILLLLSSVLILSVLAGWGEVIENFFGSLTGSVPGSILSGILGLSLIWTVLAFFIPINIYIEIPVLIGGIFFFFRKKLYQKIPQFSKKDTILIGGISLIILYSSSFYPYILDHFGYYIPTIKWLTEYGLIKGISNLDLTLGQMSVWHIFQAGFSGFSDPFLRINAILLIVYTIYIFERKSWVQLCFIPVLLLFSQSPSPDLPVITLSLIILNEIMAGNKNISLLFAYAIFVFSIKPTMMWLPLLVFFCSVFIFKPNYKSLVLGTGILIVFFIKNIWTFGYPVFPVAIGDFGFTWKPNPEVLKISSQYAIQKTYDMQYSYEEIQKFSFYDAVRNWFTLEGIKSKINLIFILSLVIFSVFAIIKKKKIISLICISLLIKSILVLAFSAQYRFFLDVFFVIAFILFIHFSKKKSLAFFSVSSVLVIGVLSFPNFIRQYIPSFRPGNFMAGLKKEQLYQPSTYHYNQFETFKTGNLKFNVSKDYPFNFDTPIPAISASYIFDDAKAGIFPQYIDEKNIKKGLIWKKLTPQEKTEAENVINNIKSTDK</sequence>
<proteinExistence type="predicted"/>
<dbReference type="NCBIfam" id="NF047510">
    <property type="entry name" value="LIC_10190_fam"/>
    <property type="match status" value="1"/>
</dbReference>
<organism evidence="3 4">
    <name type="scientific">Chryseobacterium lathyri</name>
    <dbReference type="NCBI Taxonomy" id="395933"/>
    <lineage>
        <taxon>Bacteria</taxon>
        <taxon>Pseudomonadati</taxon>
        <taxon>Bacteroidota</taxon>
        <taxon>Flavobacteriia</taxon>
        <taxon>Flavobacteriales</taxon>
        <taxon>Weeksellaceae</taxon>
        <taxon>Chryseobacterium group</taxon>
        <taxon>Chryseobacterium</taxon>
    </lineage>
</organism>
<feature type="transmembrane region" description="Helical" evidence="1">
    <location>
        <begin position="40"/>
        <end position="71"/>
    </location>
</feature>
<name>A0ABT9SNT6_9FLAO</name>
<feature type="transmembrane region" description="Helical" evidence="1">
    <location>
        <begin position="413"/>
        <end position="432"/>
    </location>
</feature>
<feature type="transmembrane region" description="Helical" evidence="1">
    <location>
        <begin position="189"/>
        <end position="211"/>
    </location>
</feature>
<accession>A0ABT9SNT6</accession>
<evidence type="ECO:0000256" key="1">
    <source>
        <dbReference type="SAM" id="Phobius"/>
    </source>
</evidence>
<dbReference type="RefSeq" id="WP_306844962.1">
    <property type="nucleotide sequence ID" value="NZ_JAUSRL010000005.1"/>
</dbReference>
<keyword evidence="4" id="KW-1185">Reference proteome</keyword>
<dbReference type="InterPro" id="IPR058065">
    <property type="entry name" value="LIC_10190-like"/>
</dbReference>